<feature type="transmembrane region" description="Helical" evidence="1">
    <location>
        <begin position="159"/>
        <end position="177"/>
    </location>
</feature>
<feature type="transmembrane region" description="Helical" evidence="1">
    <location>
        <begin position="97"/>
        <end position="122"/>
    </location>
</feature>
<accession>A0A517NX33</accession>
<protein>
    <submittedName>
        <fullName evidence="2">Uncharacterized protein</fullName>
    </submittedName>
</protein>
<evidence type="ECO:0000256" key="1">
    <source>
        <dbReference type="SAM" id="Phobius"/>
    </source>
</evidence>
<feature type="transmembrane region" description="Helical" evidence="1">
    <location>
        <begin position="134"/>
        <end position="153"/>
    </location>
</feature>
<dbReference type="Proteomes" id="UP000319817">
    <property type="component" value="Chromosome"/>
</dbReference>
<keyword evidence="1" id="KW-0812">Transmembrane</keyword>
<organism evidence="2 3">
    <name type="scientific">Stieleria marina</name>
    <dbReference type="NCBI Taxonomy" id="1930275"/>
    <lineage>
        <taxon>Bacteria</taxon>
        <taxon>Pseudomonadati</taxon>
        <taxon>Planctomycetota</taxon>
        <taxon>Planctomycetia</taxon>
        <taxon>Pirellulales</taxon>
        <taxon>Pirellulaceae</taxon>
        <taxon>Stieleria</taxon>
    </lineage>
</organism>
<feature type="transmembrane region" description="Helical" evidence="1">
    <location>
        <begin position="58"/>
        <end position="77"/>
    </location>
</feature>
<feature type="transmembrane region" description="Helical" evidence="1">
    <location>
        <begin position="189"/>
        <end position="214"/>
    </location>
</feature>
<keyword evidence="1" id="KW-0472">Membrane</keyword>
<evidence type="ECO:0000313" key="3">
    <source>
        <dbReference type="Proteomes" id="UP000319817"/>
    </source>
</evidence>
<sequence>MPICGNSNLAADEILDDPSSELGLQNSPGLQSTPKPHPELDRLLDELQQPSRQLRIKFFLTGVVFPVSCFVSSWMGLNASVDTAWQSGRLEHFLPLVLSWPCFAPVLPLVGFSMAALTASVVRPLSANRRWIRMGLYGGVVMAVSFLIAVIFASAVFTVIAAASVAPILALIVYCIFKSGQWAKRFTIMHLLVLTSVVAIVIAACASMELLTGWGDLQDIPLGIGFWIVAASPTLTCLTYIRASVTAARIADAKSDRSMSFRSGTGIMIVVAWLLAWIASWKLAVDLMLIEYAKLPTAQPNCYVSSAAAYGHRKWVGSQQSPSGLVNQQMRELKFIEFALVAAAPGAHSILRRAYNFGGPKLASVCRSNVWFADLTFLALKPLEFMAKTLRQVCGISRFKIDQLYR</sequence>
<evidence type="ECO:0000313" key="2">
    <source>
        <dbReference type="EMBL" id="QDT11697.1"/>
    </source>
</evidence>
<keyword evidence="3" id="KW-1185">Reference proteome</keyword>
<proteinExistence type="predicted"/>
<reference evidence="2 3" key="1">
    <citation type="submission" date="2019-02" db="EMBL/GenBank/DDBJ databases">
        <title>Deep-cultivation of Planctomycetes and their phenomic and genomic characterization uncovers novel biology.</title>
        <authorList>
            <person name="Wiegand S."/>
            <person name="Jogler M."/>
            <person name="Boedeker C."/>
            <person name="Pinto D."/>
            <person name="Vollmers J."/>
            <person name="Rivas-Marin E."/>
            <person name="Kohn T."/>
            <person name="Peeters S.H."/>
            <person name="Heuer A."/>
            <person name="Rast P."/>
            <person name="Oberbeckmann S."/>
            <person name="Bunk B."/>
            <person name="Jeske O."/>
            <person name="Meyerdierks A."/>
            <person name="Storesund J.E."/>
            <person name="Kallscheuer N."/>
            <person name="Luecker S."/>
            <person name="Lage O.M."/>
            <person name="Pohl T."/>
            <person name="Merkel B.J."/>
            <person name="Hornburger P."/>
            <person name="Mueller R.-W."/>
            <person name="Bruemmer F."/>
            <person name="Labrenz M."/>
            <person name="Spormann A.M."/>
            <person name="Op den Camp H."/>
            <person name="Overmann J."/>
            <person name="Amann R."/>
            <person name="Jetten M.S.M."/>
            <person name="Mascher T."/>
            <person name="Medema M.H."/>
            <person name="Devos D.P."/>
            <person name="Kaster A.-K."/>
            <person name="Ovreas L."/>
            <person name="Rohde M."/>
            <person name="Galperin M.Y."/>
            <person name="Jogler C."/>
        </authorList>
    </citation>
    <scope>NUCLEOTIDE SEQUENCE [LARGE SCALE GENOMIC DNA]</scope>
    <source>
        <strain evidence="2 3">K23_9</strain>
    </source>
</reference>
<keyword evidence="1" id="KW-1133">Transmembrane helix</keyword>
<dbReference type="OrthoDB" id="271666at2"/>
<name>A0A517NX33_9BACT</name>
<feature type="transmembrane region" description="Helical" evidence="1">
    <location>
        <begin position="261"/>
        <end position="281"/>
    </location>
</feature>
<dbReference type="AlphaFoldDB" id="A0A517NX33"/>
<dbReference type="EMBL" id="CP036526">
    <property type="protein sequence ID" value="QDT11697.1"/>
    <property type="molecule type" value="Genomic_DNA"/>
</dbReference>
<gene>
    <name evidence="2" type="ORF">K239x_36970</name>
</gene>
<feature type="transmembrane region" description="Helical" evidence="1">
    <location>
        <begin position="220"/>
        <end position="241"/>
    </location>
</feature>